<comment type="caution">
    <text evidence="2">The sequence shown here is derived from an EMBL/GenBank/DDBJ whole genome shotgun (WGS) entry which is preliminary data.</text>
</comment>
<evidence type="ECO:0000313" key="2">
    <source>
        <dbReference type="EMBL" id="OBR04891.1"/>
    </source>
</evidence>
<name>A0A1B7XYT6_COLHI</name>
<keyword evidence="3" id="KW-1185">Reference proteome</keyword>
<evidence type="ECO:0000256" key="1">
    <source>
        <dbReference type="SAM" id="Phobius"/>
    </source>
</evidence>
<proteinExistence type="predicted"/>
<dbReference type="EMBL" id="LTAN01000008">
    <property type="protein sequence ID" value="OBR04891.1"/>
    <property type="molecule type" value="Genomic_DNA"/>
</dbReference>
<feature type="transmembrane region" description="Helical" evidence="1">
    <location>
        <begin position="38"/>
        <end position="59"/>
    </location>
</feature>
<dbReference type="KEGG" id="chig:CH63R_11594"/>
<keyword evidence="1" id="KW-0472">Membrane</keyword>
<dbReference type="RefSeq" id="XP_018153409.1">
    <property type="nucleotide sequence ID" value="XM_018306568.1"/>
</dbReference>
<dbReference type="GeneID" id="28870675"/>
<keyword evidence="1" id="KW-1133">Transmembrane helix</keyword>
<feature type="transmembrane region" description="Helical" evidence="1">
    <location>
        <begin position="115"/>
        <end position="136"/>
    </location>
</feature>
<dbReference type="AlphaFoldDB" id="A0A1B7XYT6"/>
<organism evidence="2 3">
    <name type="scientific">Colletotrichum higginsianum (strain IMI 349063)</name>
    <name type="common">Crucifer anthracnose fungus</name>
    <dbReference type="NCBI Taxonomy" id="759273"/>
    <lineage>
        <taxon>Eukaryota</taxon>
        <taxon>Fungi</taxon>
        <taxon>Dikarya</taxon>
        <taxon>Ascomycota</taxon>
        <taxon>Pezizomycotina</taxon>
        <taxon>Sordariomycetes</taxon>
        <taxon>Hypocreomycetidae</taxon>
        <taxon>Glomerellales</taxon>
        <taxon>Glomerellaceae</taxon>
        <taxon>Colletotrichum</taxon>
        <taxon>Colletotrichum destructivum species complex</taxon>
    </lineage>
</organism>
<protein>
    <submittedName>
        <fullName evidence="2">Uncharacterized protein</fullName>
    </submittedName>
</protein>
<reference evidence="3" key="1">
    <citation type="journal article" date="2017" name="BMC Genomics">
        <title>Gapless genome assembly of Colletotrichum higginsianum reveals chromosome structure and association of transposable elements with secondary metabolite gene clusters.</title>
        <authorList>
            <person name="Dallery J.-F."/>
            <person name="Lapalu N."/>
            <person name="Zampounis A."/>
            <person name="Pigne S."/>
            <person name="Luyten I."/>
            <person name="Amselem J."/>
            <person name="Wittenberg A.H.J."/>
            <person name="Zhou S."/>
            <person name="de Queiroz M.V."/>
            <person name="Robin G.P."/>
            <person name="Auger A."/>
            <person name="Hainaut M."/>
            <person name="Henrissat B."/>
            <person name="Kim K.-T."/>
            <person name="Lee Y.-H."/>
            <person name="Lespinet O."/>
            <person name="Schwartz D.C."/>
            <person name="Thon M.R."/>
            <person name="O'Connell R.J."/>
        </authorList>
    </citation>
    <scope>NUCLEOTIDE SEQUENCE [LARGE SCALE GENOMIC DNA]</scope>
    <source>
        <strain evidence="3">IMI 349063</strain>
    </source>
</reference>
<sequence>MLSRIMTPTPPTLEMDDANTKYDGKSSILTHEPHLEQVISLIAAPIAAALLAYLLRVILGRTAYGLHVMFGSCDTVPHFICCNQGCRSSSLVYLFMVDKAHIIRGTPKSRFQSKLYVFNSLFVLGIYSMIATLNYVSPVLRYSGQRVPYCNVLSAAIHSFHIFGHSLDKLQRQSKAMSLRRVRIGFSDRAGIARGTTER</sequence>
<gene>
    <name evidence="2" type="ORF">CH63R_11594</name>
</gene>
<dbReference type="VEuPathDB" id="FungiDB:CH63R_11594"/>
<dbReference type="Proteomes" id="UP000092177">
    <property type="component" value="Chromosome 8"/>
</dbReference>
<keyword evidence="1" id="KW-0812">Transmembrane</keyword>
<evidence type="ECO:0000313" key="3">
    <source>
        <dbReference type="Proteomes" id="UP000092177"/>
    </source>
</evidence>
<accession>A0A1B7XYT6</accession>